<dbReference type="FunFam" id="1.10.472.10:FF:000093">
    <property type="entry name" value="Predicted protein"/>
    <property type="match status" value="1"/>
</dbReference>
<dbReference type="SUPFAM" id="SSF47954">
    <property type="entry name" value="Cyclin-like"/>
    <property type="match status" value="1"/>
</dbReference>
<dbReference type="Pfam" id="PF00134">
    <property type="entry name" value="Cyclin_N"/>
    <property type="match status" value="1"/>
</dbReference>
<evidence type="ECO:0000259" key="1">
    <source>
        <dbReference type="Pfam" id="PF00134"/>
    </source>
</evidence>
<gene>
    <name evidence="2" type="ORF">FRACYDRAFT_191535</name>
</gene>
<evidence type="ECO:0000313" key="3">
    <source>
        <dbReference type="Proteomes" id="UP000095751"/>
    </source>
</evidence>
<dbReference type="EMBL" id="KV784365">
    <property type="protein sequence ID" value="OEU12280.1"/>
    <property type="molecule type" value="Genomic_DNA"/>
</dbReference>
<dbReference type="AlphaFoldDB" id="A0A1E7F232"/>
<protein>
    <recommendedName>
        <fullName evidence="1">Cyclin N-terminal domain-containing protein</fullName>
    </recommendedName>
</protein>
<dbReference type="InterPro" id="IPR006671">
    <property type="entry name" value="Cyclin_N"/>
</dbReference>
<name>A0A1E7F232_9STRA</name>
<feature type="non-terminal residue" evidence="2">
    <location>
        <position position="145"/>
    </location>
</feature>
<accession>A0A1E7F232</accession>
<dbReference type="PANTHER" id="PTHR10177">
    <property type="entry name" value="CYCLINS"/>
    <property type="match status" value="1"/>
</dbReference>
<keyword evidence="3" id="KW-1185">Reference proteome</keyword>
<feature type="domain" description="Cyclin N-terminal" evidence="1">
    <location>
        <begin position="16"/>
        <end position="139"/>
    </location>
</feature>
<organism evidence="2 3">
    <name type="scientific">Fragilariopsis cylindrus CCMP1102</name>
    <dbReference type="NCBI Taxonomy" id="635003"/>
    <lineage>
        <taxon>Eukaryota</taxon>
        <taxon>Sar</taxon>
        <taxon>Stramenopiles</taxon>
        <taxon>Ochrophyta</taxon>
        <taxon>Bacillariophyta</taxon>
        <taxon>Bacillariophyceae</taxon>
        <taxon>Bacillariophycidae</taxon>
        <taxon>Bacillariales</taxon>
        <taxon>Bacillariaceae</taxon>
        <taxon>Fragilariopsis</taxon>
    </lineage>
</organism>
<proteinExistence type="predicted"/>
<sequence>MCQAVSEECSRHPYGEWRRKICQWSFKVIDHFKIDREVVSGAMNILDRYLASGNKCLDRRDAYSDQHECLRTIDSRTFQLTAMTSLYLAVKISDNGESQYSSSRKLKLNSFVELSRGQFCADEITGMERTILHELQWEVFPPTPI</sequence>
<reference evidence="2 3" key="1">
    <citation type="submission" date="2016-09" db="EMBL/GenBank/DDBJ databases">
        <title>Extensive genetic diversity and differential bi-allelic expression allows diatom success in the polar Southern Ocean.</title>
        <authorList>
            <consortium name="DOE Joint Genome Institute"/>
            <person name="Mock T."/>
            <person name="Otillar R.P."/>
            <person name="Strauss J."/>
            <person name="Dupont C."/>
            <person name="Frickenhaus S."/>
            <person name="Maumus F."/>
            <person name="Mcmullan M."/>
            <person name="Sanges R."/>
            <person name="Schmutz J."/>
            <person name="Toseland A."/>
            <person name="Valas R."/>
            <person name="Veluchamy A."/>
            <person name="Ward B.J."/>
            <person name="Allen A."/>
            <person name="Barry K."/>
            <person name="Falciatore A."/>
            <person name="Ferrante M."/>
            <person name="Fortunato A.E."/>
            <person name="Gloeckner G."/>
            <person name="Gruber A."/>
            <person name="Hipkin R."/>
            <person name="Janech M."/>
            <person name="Kroth P."/>
            <person name="Leese F."/>
            <person name="Lindquist E."/>
            <person name="Lyon B.R."/>
            <person name="Martin J."/>
            <person name="Mayer C."/>
            <person name="Parker M."/>
            <person name="Quesneville H."/>
            <person name="Raymond J."/>
            <person name="Uhlig C."/>
            <person name="Valentin K.U."/>
            <person name="Worden A.Z."/>
            <person name="Armbrust E.V."/>
            <person name="Bowler C."/>
            <person name="Green B."/>
            <person name="Moulton V."/>
            <person name="Van Oosterhout C."/>
            <person name="Grigoriev I."/>
        </authorList>
    </citation>
    <scope>NUCLEOTIDE SEQUENCE [LARGE SCALE GENOMIC DNA]</scope>
    <source>
        <strain evidence="2 3">CCMP1102</strain>
    </source>
</reference>
<dbReference type="OrthoDB" id="5590282at2759"/>
<dbReference type="Gene3D" id="1.10.472.10">
    <property type="entry name" value="Cyclin-like"/>
    <property type="match status" value="1"/>
</dbReference>
<dbReference type="InterPro" id="IPR036915">
    <property type="entry name" value="Cyclin-like_sf"/>
</dbReference>
<dbReference type="InParanoid" id="A0A1E7F232"/>
<evidence type="ECO:0000313" key="2">
    <source>
        <dbReference type="EMBL" id="OEU12280.1"/>
    </source>
</evidence>
<dbReference type="InterPro" id="IPR039361">
    <property type="entry name" value="Cyclin"/>
</dbReference>
<dbReference type="Proteomes" id="UP000095751">
    <property type="component" value="Unassembled WGS sequence"/>
</dbReference>
<dbReference type="KEGG" id="fcy:FRACYDRAFT_191535"/>